<feature type="region of interest" description="Disordered" evidence="14">
    <location>
        <begin position="28"/>
        <end position="50"/>
    </location>
</feature>
<evidence type="ECO:0000313" key="17">
    <source>
        <dbReference type="EMBL" id="UYM05415.1"/>
    </source>
</evidence>
<feature type="active site" description="Proton donor/acceptor" evidence="13">
    <location>
        <position position="337"/>
    </location>
</feature>
<dbReference type="PROSITE" id="PS51318">
    <property type="entry name" value="TAT"/>
    <property type="match status" value="1"/>
</dbReference>
<evidence type="ECO:0000256" key="3">
    <source>
        <dbReference type="ARBA" id="ARBA00022679"/>
    </source>
</evidence>
<keyword evidence="2" id="KW-1003">Cell membrane</keyword>
<dbReference type="PROSITE" id="PS52029">
    <property type="entry name" value="LD_TPASE"/>
    <property type="match status" value="1"/>
</dbReference>
<dbReference type="GO" id="GO:0071555">
    <property type="term" value="P:cell wall organization"/>
    <property type="evidence" value="ECO:0007669"/>
    <property type="project" value="UniProtKB-UniRule"/>
</dbReference>
<dbReference type="RefSeq" id="WP_271634250.1">
    <property type="nucleotide sequence ID" value="NZ_CP094970.1"/>
</dbReference>
<reference evidence="17" key="1">
    <citation type="submission" date="2022-01" db="EMBL/GenBank/DDBJ databases">
        <title>Nocardioidaceae gen. sp. A5X3R13.</title>
        <authorList>
            <person name="Lopez Marin M.A."/>
            <person name="Uhlik O."/>
        </authorList>
    </citation>
    <scope>NUCLEOTIDE SEQUENCE</scope>
    <source>
        <strain evidence="17">A5X3R13</strain>
    </source>
</reference>
<dbReference type="Gene3D" id="2.60.40.3710">
    <property type="match status" value="1"/>
</dbReference>
<keyword evidence="11 13" id="KW-0961">Cell wall biogenesis/degradation</keyword>
<dbReference type="GO" id="GO:0018104">
    <property type="term" value="P:peptidoglycan-protein cross-linking"/>
    <property type="evidence" value="ECO:0007669"/>
    <property type="project" value="TreeGrafter"/>
</dbReference>
<evidence type="ECO:0000259" key="16">
    <source>
        <dbReference type="PROSITE" id="PS52029"/>
    </source>
</evidence>
<dbReference type="InterPro" id="IPR006311">
    <property type="entry name" value="TAT_signal"/>
</dbReference>
<evidence type="ECO:0000256" key="11">
    <source>
        <dbReference type="ARBA" id="ARBA00023316"/>
    </source>
</evidence>
<evidence type="ECO:0000256" key="8">
    <source>
        <dbReference type="ARBA" id="ARBA00023139"/>
    </source>
</evidence>
<protein>
    <submittedName>
        <fullName evidence="17">Ig-like domain-containing protein</fullName>
    </submittedName>
</protein>
<evidence type="ECO:0000256" key="14">
    <source>
        <dbReference type="SAM" id="MobiDB-lite"/>
    </source>
</evidence>
<dbReference type="EMBL" id="CP094970">
    <property type="protein sequence ID" value="UYM05415.1"/>
    <property type="molecule type" value="Genomic_DNA"/>
</dbReference>
<accession>A0AA46YK71</accession>
<dbReference type="AlphaFoldDB" id="A0AA46YK71"/>
<dbReference type="Gene3D" id="2.40.440.10">
    <property type="entry name" value="L,D-transpeptidase catalytic domain-like"/>
    <property type="match status" value="1"/>
</dbReference>
<evidence type="ECO:0000256" key="15">
    <source>
        <dbReference type="SAM" id="SignalP"/>
    </source>
</evidence>
<feature type="chain" id="PRO_5041445692" evidence="15">
    <location>
        <begin position="29"/>
        <end position="408"/>
    </location>
</feature>
<evidence type="ECO:0000256" key="7">
    <source>
        <dbReference type="ARBA" id="ARBA00023136"/>
    </source>
</evidence>
<evidence type="ECO:0000256" key="4">
    <source>
        <dbReference type="ARBA" id="ARBA00022729"/>
    </source>
</evidence>
<dbReference type="InterPro" id="IPR041280">
    <property type="entry name" value="Big_10"/>
</dbReference>
<organism evidence="17 18">
    <name type="scientific">Solicola gregarius</name>
    <dbReference type="NCBI Taxonomy" id="2908642"/>
    <lineage>
        <taxon>Bacteria</taxon>
        <taxon>Bacillati</taxon>
        <taxon>Actinomycetota</taxon>
        <taxon>Actinomycetes</taxon>
        <taxon>Propionibacteriales</taxon>
        <taxon>Nocardioidaceae</taxon>
        <taxon>Solicola</taxon>
    </lineage>
</organism>
<evidence type="ECO:0000256" key="2">
    <source>
        <dbReference type="ARBA" id="ARBA00022475"/>
    </source>
</evidence>
<dbReference type="KEGG" id="sgrg:L0C25_23380"/>
<dbReference type="GO" id="GO:0016746">
    <property type="term" value="F:acyltransferase activity"/>
    <property type="evidence" value="ECO:0007669"/>
    <property type="project" value="UniProtKB-KW"/>
</dbReference>
<dbReference type="InterPro" id="IPR038063">
    <property type="entry name" value="Transpep_catalytic_dom"/>
</dbReference>
<dbReference type="GO" id="GO:0005576">
    <property type="term" value="C:extracellular region"/>
    <property type="evidence" value="ECO:0007669"/>
    <property type="project" value="TreeGrafter"/>
</dbReference>
<keyword evidence="9" id="KW-0449">Lipoprotein</keyword>
<evidence type="ECO:0000256" key="1">
    <source>
        <dbReference type="ARBA" id="ARBA00004752"/>
    </source>
</evidence>
<dbReference type="SUPFAM" id="SSF141523">
    <property type="entry name" value="L,D-transpeptidase catalytic domain-like"/>
    <property type="match status" value="1"/>
</dbReference>
<feature type="domain" description="L,D-TPase catalytic" evidence="16">
    <location>
        <begin position="253"/>
        <end position="379"/>
    </location>
</feature>
<comment type="pathway">
    <text evidence="12">Glycan biosynthesis.</text>
</comment>
<comment type="pathway">
    <text evidence="1 13">Cell wall biogenesis; peptidoglycan biosynthesis.</text>
</comment>
<keyword evidence="10" id="KW-0012">Acyltransferase</keyword>
<dbReference type="Proteomes" id="UP001164390">
    <property type="component" value="Chromosome"/>
</dbReference>
<evidence type="ECO:0000256" key="9">
    <source>
        <dbReference type="ARBA" id="ARBA00023288"/>
    </source>
</evidence>
<dbReference type="InterPro" id="IPR005490">
    <property type="entry name" value="LD_TPept_cat_dom"/>
</dbReference>
<dbReference type="Pfam" id="PF03734">
    <property type="entry name" value="YkuD"/>
    <property type="match status" value="1"/>
</dbReference>
<dbReference type="PANTHER" id="PTHR30582">
    <property type="entry name" value="L,D-TRANSPEPTIDASE"/>
    <property type="match status" value="1"/>
</dbReference>
<keyword evidence="3" id="KW-0808">Transferase</keyword>
<dbReference type="CDD" id="cd13432">
    <property type="entry name" value="LDT_IgD_like_2"/>
    <property type="match status" value="1"/>
</dbReference>
<keyword evidence="6 13" id="KW-0573">Peptidoglycan synthesis</keyword>
<dbReference type="Pfam" id="PF17964">
    <property type="entry name" value="Big_10"/>
    <property type="match status" value="1"/>
</dbReference>
<dbReference type="CDD" id="cd16913">
    <property type="entry name" value="YkuD_like"/>
    <property type="match status" value="1"/>
</dbReference>
<keyword evidence="18" id="KW-1185">Reference proteome</keyword>
<gene>
    <name evidence="17" type="ORF">L0C25_23380</name>
</gene>
<evidence type="ECO:0000256" key="13">
    <source>
        <dbReference type="PROSITE-ProRule" id="PRU01373"/>
    </source>
</evidence>
<dbReference type="InterPro" id="IPR050979">
    <property type="entry name" value="LD-transpeptidase"/>
</dbReference>
<dbReference type="FunFam" id="2.40.440.10:FF:000005">
    <property type="entry name" value="L,D-transpeptidase 2"/>
    <property type="match status" value="1"/>
</dbReference>
<evidence type="ECO:0000313" key="18">
    <source>
        <dbReference type="Proteomes" id="UP001164390"/>
    </source>
</evidence>
<evidence type="ECO:0000256" key="10">
    <source>
        <dbReference type="ARBA" id="ARBA00023315"/>
    </source>
</evidence>
<evidence type="ECO:0000256" key="6">
    <source>
        <dbReference type="ARBA" id="ARBA00022984"/>
    </source>
</evidence>
<keyword evidence="7" id="KW-0472">Membrane</keyword>
<sequence>MSSNHARRRLLTVAAVTATAVLTLTACSGNPVTGDDGDDASPAAAENEEAADPVKLTPNVRDGAKGVKVDKVVEVSAAGGSIDKVSMFAGTDAPKNQVEGELNGNETAWQASGSLEPGKTYKVVMQGQNADGDAVTERSSFTTQALTLDQQTYASIAPLDGATVGVAMPIIVTFDIPVQDKASIERKLEVESEPKVEGTWSWISDTEVHFRPKEYWPAGSKVTVNANVNSVKAGPNLWGQEDNSATFTVGDAVESVVNVSGHKMTVKVNGKVARTLPITTGKAGFETRAGTKVIMEKYDVKRMDAATTGISEDDPEYYDIPDVQYAMRVTYTGEFIHAAPWSVGSQGAANVSHGCTGLSTADALWYYNRSNIGDPVKFINSPRTLEDGNGWTDWDESYQEFKQGSALS</sequence>
<evidence type="ECO:0000256" key="12">
    <source>
        <dbReference type="ARBA" id="ARBA00060592"/>
    </source>
</evidence>
<dbReference type="PROSITE" id="PS51257">
    <property type="entry name" value="PROKAR_LIPOPROTEIN"/>
    <property type="match status" value="1"/>
</dbReference>
<keyword evidence="5 13" id="KW-0133">Cell shape</keyword>
<evidence type="ECO:0000256" key="5">
    <source>
        <dbReference type="ARBA" id="ARBA00022960"/>
    </source>
</evidence>
<feature type="active site" description="Nucleophile" evidence="13">
    <location>
        <position position="355"/>
    </location>
</feature>
<dbReference type="PANTHER" id="PTHR30582:SF2">
    <property type="entry name" value="L,D-TRANSPEPTIDASE YCIB-RELATED"/>
    <property type="match status" value="1"/>
</dbReference>
<proteinExistence type="predicted"/>
<dbReference type="Gene3D" id="2.60.40.3780">
    <property type="match status" value="1"/>
</dbReference>
<dbReference type="GO" id="GO:0008360">
    <property type="term" value="P:regulation of cell shape"/>
    <property type="evidence" value="ECO:0007669"/>
    <property type="project" value="UniProtKB-UniRule"/>
</dbReference>
<dbReference type="GO" id="GO:0071972">
    <property type="term" value="F:peptidoglycan L,D-transpeptidase activity"/>
    <property type="evidence" value="ECO:0007669"/>
    <property type="project" value="TreeGrafter"/>
</dbReference>
<feature type="signal peptide" evidence="15">
    <location>
        <begin position="1"/>
        <end position="28"/>
    </location>
</feature>
<keyword evidence="8" id="KW-0564">Palmitate</keyword>
<keyword evidence="4 15" id="KW-0732">Signal</keyword>
<name>A0AA46YK71_9ACTN</name>